<dbReference type="SUPFAM" id="SSF52540">
    <property type="entry name" value="P-loop containing nucleoside triphosphate hydrolases"/>
    <property type="match status" value="1"/>
</dbReference>
<dbReference type="RefSeq" id="WP_060496796.1">
    <property type="nucleotide sequence ID" value="NZ_CP013121.1"/>
</dbReference>
<dbReference type="EMBL" id="CP013121">
    <property type="protein sequence ID" value="ALM95255.1"/>
    <property type="molecule type" value="Genomic_DNA"/>
</dbReference>
<reference evidence="3 5" key="2">
    <citation type="submission" date="2017-06" db="EMBL/GenBank/DDBJ databases">
        <title>Genome sequencing of Fusobacterium nucleatum subsp. polymorphum KCOM 1275 (=ChDC F310).</title>
        <authorList>
            <person name="Kook J.-K."/>
            <person name="Park S.-N."/>
            <person name="Lim Y.K."/>
            <person name="Roh H."/>
        </authorList>
    </citation>
    <scope>NUCLEOTIDE SEQUENCE [LARGE SCALE GENOMIC DNA]</scope>
    <source>
        <strain evidence="3 5">KCOM 1275</strain>
    </source>
</reference>
<dbReference type="Gene3D" id="3.40.50.300">
    <property type="entry name" value="P-loop containing nucleotide triphosphate hydrolases"/>
    <property type="match status" value="1"/>
</dbReference>
<protein>
    <submittedName>
        <fullName evidence="2">9-O-acetyl-N-acetylneuraminate esterase</fullName>
    </submittedName>
</protein>
<dbReference type="Pfam" id="PF09820">
    <property type="entry name" value="AAA-ATPase_like"/>
    <property type="match status" value="1"/>
</dbReference>
<reference evidence="2 4" key="1">
    <citation type="submission" date="2015-11" db="EMBL/GenBank/DDBJ databases">
        <authorList>
            <person name="Kook J.-K."/>
            <person name="Park S.-N."/>
            <person name="Lim Y.K."/>
            <person name="Jo E."/>
        </authorList>
    </citation>
    <scope>NUCLEOTIDE SEQUENCE [LARGE SCALE GENOMIC DNA]</scope>
    <source>
        <strain evidence="2 4">ChDC F306</strain>
    </source>
</reference>
<evidence type="ECO:0000313" key="5">
    <source>
        <dbReference type="Proteomes" id="UP000197638"/>
    </source>
</evidence>
<dbReference type="InterPro" id="IPR012547">
    <property type="entry name" value="PDDEXK_9"/>
</dbReference>
<gene>
    <name evidence="3" type="ORF">CBG61_06470</name>
    <name evidence="2" type="ORF">RO02_12010</name>
</gene>
<sequence>MTKGIGVGIEDFKKIIEEDCYYFDKTNYIEELLKDRTEIKLFTRPRRFGKTLNMTTLKYFFDVRNAEENKKLFKNLYIEKSEYFKEQGQYPVIFITLKDLKKNTWEECFFGVKELLRSLYNDFNFIRETLNESDLKEFDKIWLKEEGANYDSSLLNLTKYLYNYYQKKVILLIDEYDSPLITANQRGYYKDSINFFRNFLSLVLKTNSNLKMGVLTGIVQVAKEGIFSGLNNVRTYNILGDKFETFFGLSEEEVKEALKYFEMTYEIEEVKRWYDGYKFGNSEVYNPWSIINYLSDRGLQAYWVNTSDNALIYDSIKNSTVDVFKDLESLFEGKEIKKEISPFFTFEELSKFDGIWQLMVYNGYLKISEKLSNDEYMIKIPNYEIQTFFKKGFIDKFLVSGNYFNPMMDALLDGDIEEFERRLQNIFLVNTSFYDLKGEKVYHSLFLGMLIWLRDKYEVKSNGERGHGRYDAMLIPLDKIKPAYVFEFKVSKTIKGLTSKAEEALEQIKEKQYDVGLKDLGITKIYRIGIAFKGKNVKVKYEII</sequence>
<dbReference type="AlphaFoldDB" id="A0A0S2ZVV0"/>
<dbReference type="Proteomes" id="UP000197638">
    <property type="component" value="Chromosome"/>
</dbReference>
<proteinExistence type="predicted"/>
<organism evidence="2 4">
    <name type="scientific">Fusobacterium nucleatum subsp. polymorphum</name>
    <name type="common">Fusobacterium polymorphum</name>
    <dbReference type="NCBI Taxonomy" id="76857"/>
    <lineage>
        <taxon>Bacteria</taxon>
        <taxon>Fusobacteriati</taxon>
        <taxon>Fusobacteriota</taxon>
        <taxon>Fusobacteriia</taxon>
        <taxon>Fusobacteriales</taxon>
        <taxon>Fusobacteriaceae</taxon>
        <taxon>Fusobacterium</taxon>
    </lineage>
</organism>
<dbReference type="Pfam" id="PF08011">
    <property type="entry name" value="PDDEXK_9"/>
    <property type="match status" value="1"/>
</dbReference>
<accession>A0A0S2ZVV0</accession>
<name>A0A0S2ZVV0_FUSNP</name>
<evidence type="ECO:0000313" key="2">
    <source>
        <dbReference type="EMBL" id="ALM95255.1"/>
    </source>
</evidence>
<evidence type="ECO:0000313" key="4">
    <source>
        <dbReference type="Proteomes" id="UP000067061"/>
    </source>
</evidence>
<dbReference type="Proteomes" id="UP000067061">
    <property type="component" value="Chromosome"/>
</dbReference>
<dbReference type="InterPro" id="IPR027417">
    <property type="entry name" value="P-loop_NTPase"/>
</dbReference>
<dbReference type="EMBL" id="CP022123">
    <property type="protein sequence ID" value="ASG28607.1"/>
    <property type="molecule type" value="Genomic_DNA"/>
</dbReference>
<feature type="domain" description="AAA-ATPase-like" evidence="1">
    <location>
        <begin position="7"/>
        <end position="227"/>
    </location>
</feature>
<evidence type="ECO:0000259" key="1">
    <source>
        <dbReference type="Pfam" id="PF09820"/>
    </source>
</evidence>
<dbReference type="InterPro" id="IPR018631">
    <property type="entry name" value="AAA-ATPase-like_dom"/>
</dbReference>
<evidence type="ECO:0000313" key="3">
    <source>
        <dbReference type="EMBL" id="ASG28607.1"/>
    </source>
</evidence>
<dbReference type="PANTHER" id="PTHR34825:SF1">
    <property type="entry name" value="AAA-ATPASE-LIKE DOMAIN-CONTAINING PROTEIN"/>
    <property type="match status" value="1"/>
</dbReference>
<dbReference type="PANTHER" id="PTHR34825">
    <property type="entry name" value="CONSERVED PROTEIN, WITH A WEAK D-GALACTARATE DEHYDRATASE/ALTRONATE HYDROLASE DOMAIN"/>
    <property type="match status" value="1"/>
</dbReference>